<dbReference type="KEGG" id="mmo:MMOB4650"/>
<dbReference type="Gene3D" id="2.115.10.20">
    <property type="entry name" value="Glycosyl hydrolase domain, family 43"/>
    <property type="match status" value="1"/>
</dbReference>
<dbReference type="InterPro" id="IPR023296">
    <property type="entry name" value="Glyco_hydro_beta-prop_sf"/>
</dbReference>
<keyword evidence="4 8" id="KW-0326">Glycosidase</keyword>
<dbReference type="CDD" id="cd01167">
    <property type="entry name" value="bac_FRK"/>
    <property type="match status" value="1"/>
</dbReference>
<feature type="coiled-coil region" evidence="5">
    <location>
        <begin position="1"/>
        <end position="28"/>
    </location>
</feature>
<dbReference type="CAZy" id="GH32">
    <property type="family name" value="Glycoside Hydrolase Family 32"/>
</dbReference>
<sequence length="853" mass="100153">MKNFKNILVELKNKLNREQFNYLNEKNNFQEKIKENFKAKSKDLHFRNNFSLEPKSGLLNDPNGLVFFNDFYYIFFQNSPHINKHDLKVWSLYKTKDFLNYTYEGQKISPSIEKDADGIYSGGSIVENDELYLFYTGIEKKYFRKINIEKIKNFFSLADFILESNMHKTLKEIYLESLISKIIKFIENLEESNIFLAKRNTSENFDKTFLFKRDRNLYTRHFRDPLALKKDNNFYLLIGAQLKETLKGVISVYKSKKVDKDYRLIGNIKFKNFSIESYMLECPEFLRINNKDIIIFSTQGKSYFNFRKNNESIHNAIYLVGKMNWNTLEFDVEFQDFLDYGFDFYAPQVFKNVDENILIGWNGRPDISFHDENLGWSFNLSIPRKLYLKNNELIQEPIFQLENEVLNVESNKISKKQNGLYEIRFEKEKNFSEISIFNEKHNISIKLDWDNLFINVNRTNMEVNYGENIGTNWVRKMPKKYSKMNLIVDNSLIHFYFDEGKFHFTFYYFIKKSNIKFKNFSNITFRQIKSLKIKDKSKKVLLIGEALIDTYKQNFEISRQVGGAPLNVSLALSKKGVQNSFFGVIGKDEDASLILEYFKRNNLDTSLLKIDPKLKTTVANVSINDEGERNFTFVRGADENLNFEYDALINQYDLVCFSSATAFLGGKLYKSYIKALNLSLDANIDVVFDPNYRDSLYSKNIEDFKQKAKYFITKSNVVKMSLEELEIIYKLKWNSKNDTETLHKEMKKIIENDQQFFLITLGKDGTLFIDKNKIKIIPSIKVKQVDTTGAGDVFLGSFISKYINRNNKDSNSKDFHNEIFEIIKYANVNGALATTIIGVENALKTEEEINELI</sequence>
<evidence type="ECO:0000259" key="6">
    <source>
        <dbReference type="Pfam" id="PF00251"/>
    </source>
</evidence>
<feature type="domain" description="Carbohydrate kinase PfkB" evidence="7">
    <location>
        <begin position="540"/>
        <end position="843"/>
    </location>
</feature>
<dbReference type="PANTHER" id="PTHR43101">
    <property type="entry name" value="BETA-FRUCTOSIDASE"/>
    <property type="match status" value="1"/>
</dbReference>
<dbReference type="EMBL" id="AE017308">
    <property type="protein sequence ID" value="AAT27951.1"/>
    <property type="molecule type" value="Genomic_DNA"/>
</dbReference>
<proteinExistence type="inferred from homology"/>
<reference evidence="8 9" key="1">
    <citation type="journal article" date="2004" name="Genome Res.">
        <title>The complete genome and proteome of Mycoplasma mobile.</title>
        <authorList>
            <person name="Jaffe J.D."/>
            <person name="Stange-Thomann N."/>
            <person name="Smith C."/>
            <person name="DeCaprio D."/>
            <person name="Fisher S."/>
            <person name="Butler J."/>
            <person name="Calvo S."/>
            <person name="Elkins T."/>
            <person name="FitzGerald M.G."/>
            <person name="Hafez N."/>
            <person name="Kodira C.D."/>
            <person name="Major J."/>
            <person name="Wang S."/>
            <person name="Wilkinson J."/>
            <person name="Nicol R."/>
            <person name="Nusbaum C."/>
            <person name="Birren B."/>
            <person name="Berg H.C."/>
            <person name="Church G.M."/>
        </authorList>
    </citation>
    <scope>NUCLEOTIDE SEQUENCE [LARGE SCALE GENOMIC DNA]</scope>
    <source>
        <strain evidence="9">ATCC 43663 / 163K / NCTC 11711</strain>
    </source>
</reference>
<evidence type="ECO:0000256" key="4">
    <source>
        <dbReference type="ARBA" id="ARBA00023295"/>
    </source>
</evidence>
<evidence type="ECO:0000256" key="3">
    <source>
        <dbReference type="ARBA" id="ARBA00022801"/>
    </source>
</evidence>
<dbReference type="SUPFAM" id="SSF49899">
    <property type="entry name" value="Concanavalin A-like lectins/glucanases"/>
    <property type="match status" value="1"/>
</dbReference>
<dbReference type="InterPro" id="IPR011611">
    <property type="entry name" value="PfkB_dom"/>
</dbReference>
<feature type="domain" description="Glycosyl hydrolase family 32 N-terminal" evidence="6">
    <location>
        <begin position="52"/>
        <end position="141"/>
    </location>
</feature>
<feature type="domain" description="Glycosyl hydrolase family 32 N-terminal" evidence="6">
    <location>
        <begin position="200"/>
        <end position="397"/>
    </location>
</feature>
<dbReference type="SUPFAM" id="SSF53613">
    <property type="entry name" value="Ribokinase-like"/>
    <property type="match status" value="1"/>
</dbReference>
<organism evidence="8 9">
    <name type="scientific">Mycoplasma mobile (strain ATCC 43663 / 163K / NCTC 11711)</name>
    <name type="common">Mesomycoplasma mobile</name>
    <dbReference type="NCBI Taxonomy" id="267748"/>
    <lineage>
        <taxon>Bacteria</taxon>
        <taxon>Bacillati</taxon>
        <taxon>Mycoplasmatota</taxon>
        <taxon>Mycoplasmoidales</taxon>
        <taxon>Metamycoplasmataceae</taxon>
        <taxon>Mesomycoplasma</taxon>
    </lineage>
</organism>
<dbReference type="RefSeq" id="WP_011264985.1">
    <property type="nucleotide sequence ID" value="NC_006908.1"/>
</dbReference>
<dbReference type="STRING" id="267748.MMOB4650"/>
<evidence type="ECO:0000256" key="2">
    <source>
        <dbReference type="ARBA" id="ARBA00012758"/>
    </source>
</evidence>
<dbReference type="eggNOG" id="COG1621">
    <property type="taxonomic scope" value="Bacteria"/>
</dbReference>
<accession>Q6KHH9</accession>
<dbReference type="InterPro" id="IPR013148">
    <property type="entry name" value="Glyco_hydro_32_N"/>
</dbReference>
<dbReference type="InterPro" id="IPR029056">
    <property type="entry name" value="Ribokinase-like"/>
</dbReference>
<name>Q6KHH9_MYCM1</name>
<protein>
    <recommendedName>
        <fullName evidence="2">beta-fructofuranosidase</fullName>
        <ecNumber evidence="2">3.2.1.26</ecNumber>
    </recommendedName>
</protein>
<evidence type="ECO:0000313" key="8">
    <source>
        <dbReference type="EMBL" id="AAT27951.1"/>
    </source>
</evidence>
<dbReference type="EC" id="3.2.1.26" evidence="2"/>
<dbReference type="Proteomes" id="UP000009072">
    <property type="component" value="Chromosome"/>
</dbReference>
<dbReference type="GO" id="GO:0005975">
    <property type="term" value="P:carbohydrate metabolic process"/>
    <property type="evidence" value="ECO:0007669"/>
    <property type="project" value="InterPro"/>
</dbReference>
<comment type="similarity">
    <text evidence="1">Belongs to the glycosyl hydrolase 32 family.</text>
</comment>
<dbReference type="HOGENOM" id="CLU_348782_0_0_14"/>
<dbReference type="Gene3D" id="3.40.1190.20">
    <property type="match status" value="1"/>
</dbReference>
<evidence type="ECO:0000256" key="5">
    <source>
        <dbReference type="SAM" id="Coils"/>
    </source>
</evidence>
<dbReference type="PANTHER" id="PTHR43101:SF1">
    <property type="entry name" value="BETA-FRUCTOSIDASE"/>
    <property type="match status" value="1"/>
</dbReference>
<dbReference type="SMART" id="SM00640">
    <property type="entry name" value="Glyco_32"/>
    <property type="match status" value="1"/>
</dbReference>
<dbReference type="OrthoDB" id="9759709at2"/>
<evidence type="ECO:0000259" key="7">
    <source>
        <dbReference type="Pfam" id="PF00294"/>
    </source>
</evidence>
<dbReference type="InterPro" id="IPR001362">
    <property type="entry name" value="Glyco_hydro_32"/>
</dbReference>
<dbReference type="Pfam" id="PF00294">
    <property type="entry name" value="PfkB"/>
    <property type="match status" value="1"/>
</dbReference>
<keyword evidence="5" id="KW-0175">Coiled coil</keyword>
<dbReference type="InterPro" id="IPR051214">
    <property type="entry name" value="GH32_Enzymes"/>
</dbReference>
<dbReference type="eggNOG" id="COG0524">
    <property type="taxonomic scope" value="Bacteria"/>
</dbReference>
<dbReference type="AlphaFoldDB" id="Q6KHH9"/>
<keyword evidence="3 8" id="KW-0378">Hydrolase</keyword>
<dbReference type="SUPFAM" id="SSF75005">
    <property type="entry name" value="Arabinanase/levansucrase/invertase"/>
    <property type="match status" value="1"/>
</dbReference>
<dbReference type="CDD" id="cd18623">
    <property type="entry name" value="GH32_ScrB-like"/>
    <property type="match status" value="1"/>
</dbReference>
<dbReference type="Pfam" id="PF00251">
    <property type="entry name" value="Glyco_hydro_32N"/>
    <property type="match status" value="2"/>
</dbReference>
<evidence type="ECO:0000256" key="1">
    <source>
        <dbReference type="ARBA" id="ARBA00009902"/>
    </source>
</evidence>
<evidence type="ECO:0000313" key="9">
    <source>
        <dbReference type="Proteomes" id="UP000009072"/>
    </source>
</evidence>
<dbReference type="InterPro" id="IPR013320">
    <property type="entry name" value="ConA-like_dom_sf"/>
</dbReference>
<gene>
    <name evidence="8" type="primary">scrB</name>
    <name evidence="8" type="ordered locus">MMOB4650</name>
</gene>
<keyword evidence="9" id="KW-1185">Reference proteome</keyword>
<dbReference type="GO" id="GO:0004564">
    <property type="term" value="F:beta-fructofuranosidase activity"/>
    <property type="evidence" value="ECO:0007669"/>
    <property type="project" value="UniProtKB-EC"/>
</dbReference>